<dbReference type="Gene3D" id="3.40.30.10">
    <property type="entry name" value="Glutaredoxin"/>
    <property type="match status" value="1"/>
</dbReference>
<protein>
    <recommendedName>
        <fullName evidence="3">Glutathione S-transferase</fullName>
        <ecNumber evidence="3">2.5.1.18</ecNumber>
    </recommendedName>
</protein>
<dbReference type="SFLD" id="SFLDG00358">
    <property type="entry name" value="Main_(cytGST)"/>
    <property type="match status" value="1"/>
</dbReference>
<dbReference type="InterPro" id="IPR045074">
    <property type="entry name" value="GST_C_Tau"/>
</dbReference>
<accession>A0AAV0IYD5</accession>
<evidence type="ECO:0000313" key="6">
    <source>
        <dbReference type="EMBL" id="CAI0401664.1"/>
    </source>
</evidence>
<evidence type="ECO:0000259" key="4">
    <source>
        <dbReference type="PROSITE" id="PS50404"/>
    </source>
</evidence>
<dbReference type="SUPFAM" id="SSF52833">
    <property type="entry name" value="Thioredoxin-like"/>
    <property type="match status" value="1"/>
</dbReference>
<organism evidence="6 7">
    <name type="scientific">Linum tenue</name>
    <dbReference type="NCBI Taxonomy" id="586396"/>
    <lineage>
        <taxon>Eukaryota</taxon>
        <taxon>Viridiplantae</taxon>
        <taxon>Streptophyta</taxon>
        <taxon>Embryophyta</taxon>
        <taxon>Tracheophyta</taxon>
        <taxon>Spermatophyta</taxon>
        <taxon>Magnoliopsida</taxon>
        <taxon>eudicotyledons</taxon>
        <taxon>Gunneridae</taxon>
        <taxon>Pentapetalae</taxon>
        <taxon>rosids</taxon>
        <taxon>fabids</taxon>
        <taxon>Malpighiales</taxon>
        <taxon>Linaceae</taxon>
        <taxon>Linum</taxon>
    </lineage>
</organism>
<dbReference type="InterPro" id="IPR045073">
    <property type="entry name" value="Omega/Tau-like"/>
</dbReference>
<keyword evidence="3" id="KW-0963">Cytoplasm</keyword>
<feature type="domain" description="GST C-terminal" evidence="5">
    <location>
        <begin position="93"/>
        <end position="240"/>
    </location>
</feature>
<comment type="function">
    <text evidence="3">Is involved in the conjugation of reduced glutathione to a wide number of exogenous and endogenous hydrophobic electrophiles.</text>
</comment>
<dbReference type="GO" id="GO:0006749">
    <property type="term" value="P:glutathione metabolic process"/>
    <property type="evidence" value="ECO:0007669"/>
    <property type="project" value="InterPro"/>
</dbReference>
<dbReference type="InterPro" id="IPR040079">
    <property type="entry name" value="Glutathione_S-Trfase"/>
</dbReference>
<proteinExistence type="inferred from homology"/>
<dbReference type="Pfam" id="PF02798">
    <property type="entry name" value="GST_N"/>
    <property type="match status" value="1"/>
</dbReference>
<dbReference type="InterPro" id="IPR010987">
    <property type="entry name" value="Glutathione-S-Trfase_C-like"/>
</dbReference>
<evidence type="ECO:0000259" key="5">
    <source>
        <dbReference type="PROSITE" id="PS50405"/>
    </source>
</evidence>
<dbReference type="SFLD" id="SFLDG01152">
    <property type="entry name" value="Main.3:_Omega-_and_Tau-like"/>
    <property type="match status" value="1"/>
</dbReference>
<dbReference type="Proteomes" id="UP001154282">
    <property type="component" value="Unassembled WGS sequence"/>
</dbReference>
<dbReference type="FunFam" id="3.40.30.10:FF:000014">
    <property type="entry name" value="Tau class glutathione S-transferase"/>
    <property type="match status" value="1"/>
</dbReference>
<dbReference type="Gene3D" id="1.20.1050.10">
    <property type="match status" value="1"/>
</dbReference>
<comment type="caution">
    <text evidence="6">The sequence shown here is derived from an EMBL/GenBank/DDBJ whole genome shotgun (WGS) entry which is preliminary data.</text>
</comment>
<evidence type="ECO:0000256" key="2">
    <source>
        <dbReference type="ARBA" id="ARBA00047960"/>
    </source>
</evidence>
<dbReference type="AlphaFoldDB" id="A0AAV0IYD5"/>
<dbReference type="InterPro" id="IPR036282">
    <property type="entry name" value="Glutathione-S-Trfase_C_sf"/>
</dbReference>
<name>A0AAV0IYD5_9ROSI</name>
<dbReference type="PROSITE" id="PS50405">
    <property type="entry name" value="GST_CTER"/>
    <property type="match status" value="1"/>
</dbReference>
<keyword evidence="7" id="KW-1185">Reference proteome</keyword>
<dbReference type="PROSITE" id="PS50404">
    <property type="entry name" value="GST_NTER"/>
    <property type="match status" value="1"/>
</dbReference>
<dbReference type="SFLD" id="SFLDS00019">
    <property type="entry name" value="Glutathione_Transferase_(cytos"/>
    <property type="match status" value="1"/>
</dbReference>
<evidence type="ECO:0000313" key="7">
    <source>
        <dbReference type="Proteomes" id="UP001154282"/>
    </source>
</evidence>
<dbReference type="PANTHER" id="PTHR11260">
    <property type="entry name" value="GLUTATHIONE S-TRANSFERASE, GST, SUPERFAMILY, GST DOMAIN CONTAINING"/>
    <property type="match status" value="1"/>
</dbReference>
<comment type="catalytic activity">
    <reaction evidence="2 3">
        <text>RX + glutathione = an S-substituted glutathione + a halide anion + H(+)</text>
        <dbReference type="Rhea" id="RHEA:16437"/>
        <dbReference type="ChEBI" id="CHEBI:15378"/>
        <dbReference type="ChEBI" id="CHEBI:16042"/>
        <dbReference type="ChEBI" id="CHEBI:17792"/>
        <dbReference type="ChEBI" id="CHEBI:57925"/>
        <dbReference type="ChEBI" id="CHEBI:90779"/>
        <dbReference type="EC" id="2.5.1.18"/>
    </reaction>
</comment>
<reference evidence="6" key="1">
    <citation type="submission" date="2022-08" db="EMBL/GenBank/DDBJ databases">
        <authorList>
            <person name="Gutierrez-Valencia J."/>
        </authorList>
    </citation>
    <scope>NUCLEOTIDE SEQUENCE</scope>
</reference>
<dbReference type="EMBL" id="CAMGYJ010000004">
    <property type="protein sequence ID" value="CAI0401664.1"/>
    <property type="molecule type" value="Genomic_DNA"/>
</dbReference>
<dbReference type="EC" id="2.5.1.18" evidence="3"/>
<gene>
    <name evidence="6" type="ORF">LITE_LOCUS11301</name>
</gene>
<dbReference type="CDD" id="cd03185">
    <property type="entry name" value="GST_C_Tau"/>
    <property type="match status" value="1"/>
</dbReference>
<dbReference type="PANTHER" id="PTHR11260:SF711">
    <property type="entry name" value="GLUTATHIONE S-TRANSFERASE U9"/>
    <property type="match status" value="1"/>
</dbReference>
<dbReference type="SUPFAM" id="SSF47616">
    <property type="entry name" value="GST C-terminal domain-like"/>
    <property type="match status" value="1"/>
</dbReference>
<evidence type="ECO:0000256" key="1">
    <source>
        <dbReference type="ARBA" id="ARBA00022679"/>
    </source>
</evidence>
<keyword evidence="1 3" id="KW-0808">Transferase</keyword>
<dbReference type="InterPro" id="IPR036249">
    <property type="entry name" value="Thioredoxin-like_sf"/>
</dbReference>
<dbReference type="CDD" id="cd03058">
    <property type="entry name" value="GST_N_Tau"/>
    <property type="match status" value="1"/>
</dbReference>
<comment type="subcellular location">
    <subcellularLocation>
        <location evidence="3">Cytoplasm</location>
        <location evidence="3">Cytosol</location>
    </subcellularLocation>
</comment>
<dbReference type="GO" id="GO:0004364">
    <property type="term" value="F:glutathione transferase activity"/>
    <property type="evidence" value="ECO:0007669"/>
    <property type="project" value="UniProtKB-UniRule"/>
</dbReference>
<feature type="domain" description="GST N-terminal" evidence="4">
    <location>
        <begin position="5"/>
        <end position="85"/>
    </location>
</feature>
<dbReference type="GO" id="GO:0005829">
    <property type="term" value="C:cytosol"/>
    <property type="evidence" value="ECO:0007669"/>
    <property type="project" value="UniProtKB-SubCell"/>
</dbReference>
<dbReference type="InterPro" id="IPR004045">
    <property type="entry name" value="Glutathione_S-Trfase_N"/>
</dbReference>
<evidence type="ECO:0000256" key="3">
    <source>
        <dbReference type="RuleBase" id="RU369102"/>
    </source>
</evidence>
<sequence>MSGEEEVVLHGMWASPYAKRVEIALRLKGIPYQYVEEDLLNGKSEALLRHNPVHQKVPVLVHNGKPVIESCIILEYIDETWKSSGHALLPQEDTYRRARVRFWADFIQRQIHWQVFEKFVLTITALGEAREEAIKELRKNMELLEEGLRANFFPEGIPQHHFDDQKNVRFLDITMCAFFGLHKAQSEFVRTTEIIDLQRTPLVFSWVESLKEVPVVKEVLPPHDEVVNLLRGFRQNAVGSSPQV</sequence>
<comment type="similarity">
    <text evidence="3">Belongs to the GST superfamily.</text>
</comment>